<feature type="transmembrane region" description="Helical" evidence="1">
    <location>
        <begin position="20"/>
        <end position="40"/>
    </location>
</feature>
<keyword evidence="1" id="KW-0472">Membrane</keyword>
<keyword evidence="3" id="KW-1185">Reference proteome</keyword>
<reference evidence="2 3" key="1">
    <citation type="submission" date="2022-06" db="EMBL/GenBank/DDBJ databases">
        <title>New Species of the Genus Actinoplanes, ActinopZanes ferrugineus.</title>
        <authorList>
            <person name="Ding P."/>
        </authorList>
    </citation>
    <scope>NUCLEOTIDE SEQUENCE [LARGE SCALE GENOMIC DNA]</scope>
    <source>
        <strain evidence="2 3">TRM88003</strain>
    </source>
</reference>
<feature type="transmembrane region" description="Helical" evidence="1">
    <location>
        <begin position="88"/>
        <end position="105"/>
    </location>
</feature>
<gene>
    <name evidence="2" type="ORF">M1L60_02480</name>
</gene>
<proteinExistence type="predicted"/>
<feature type="transmembrane region" description="Helical" evidence="1">
    <location>
        <begin position="46"/>
        <end position="67"/>
    </location>
</feature>
<feature type="transmembrane region" description="Helical" evidence="1">
    <location>
        <begin position="125"/>
        <end position="147"/>
    </location>
</feature>
<evidence type="ECO:0000313" key="2">
    <source>
        <dbReference type="EMBL" id="MCO8269454.1"/>
    </source>
</evidence>
<dbReference type="Proteomes" id="UP001523369">
    <property type="component" value="Unassembled WGS sequence"/>
</dbReference>
<keyword evidence="1" id="KW-0812">Transmembrane</keyword>
<comment type="caution">
    <text evidence="2">The sequence shown here is derived from an EMBL/GenBank/DDBJ whole genome shotgun (WGS) entry which is preliminary data.</text>
</comment>
<name>A0ABT1DF46_9ACTN</name>
<organism evidence="2 3">
    <name type="scientific">Paractinoplanes aksuensis</name>
    <dbReference type="NCBI Taxonomy" id="2939490"/>
    <lineage>
        <taxon>Bacteria</taxon>
        <taxon>Bacillati</taxon>
        <taxon>Actinomycetota</taxon>
        <taxon>Actinomycetes</taxon>
        <taxon>Micromonosporales</taxon>
        <taxon>Micromonosporaceae</taxon>
        <taxon>Paractinoplanes</taxon>
    </lineage>
</organism>
<dbReference type="EMBL" id="JAMYJR010000002">
    <property type="protein sequence ID" value="MCO8269454.1"/>
    <property type="molecule type" value="Genomic_DNA"/>
</dbReference>
<evidence type="ECO:0000256" key="1">
    <source>
        <dbReference type="SAM" id="Phobius"/>
    </source>
</evidence>
<dbReference type="RefSeq" id="WP_253235598.1">
    <property type="nucleotide sequence ID" value="NZ_JAMYJR010000002.1"/>
</dbReference>
<evidence type="ECO:0000313" key="3">
    <source>
        <dbReference type="Proteomes" id="UP001523369"/>
    </source>
</evidence>
<evidence type="ECO:0008006" key="4">
    <source>
        <dbReference type="Google" id="ProtNLM"/>
    </source>
</evidence>
<protein>
    <recommendedName>
        <fullName evidence="4">PH domain-containing protein</fullName>
    </recommendedName>
</protein>
<keyword evidence="1" id="KW-1133">Transmembrane helix</keyword>
<sequence>MARGPAHVNALFETAIQRRVPFLLGTLAVALLLVTGMALAPDLLSGILFAVALLLYLGLVATATAALNYHPRRLIERPGELATVDSPGPVLIAAGVTFLATGLVADDVGDWLGGDEVTPFDIVYTSAWPLLLALSWYTALGKFGVALRSDGIHERRPFGTLFVPWAALDPELAAEPGRLNLVTLRIRHPETVVRRGIRGTNATVRGATDAAYLAGVINSAVTTRAAHH</sequence>
<accession>A0ABT1DF46</accession>